<evidence type="ECO:0000313" key="3">
    <source>
        <dbReference type="WBParaSite" id="HPLM_0001022201-mRNA-1"/>
    </source>
</evidence>
<evidence type="ECO:0000313" key="1">
    <source>
        <dbReference type="EMBL" id="VDO39517.1"/>
    </source>
</evidence>
<keyword evidence="2" id="KW-1185">Reference proteome</keyword>
<name>A0A0N4WH76_HAEPC</name>
<reference evidence="1 2" key="2">
    <citation type="submission" date="2018-11" db="EMBL/GenBank/DDBJ databases">
        <authorList>
            <consortium name="Pathogen Informatics"/>
        </authorList>
    </citation>
    <scope>NUCLEOTIDE SEQUENCE [LARGE SCALE GENOMIC DNA]</scope>
    <source>
        <strain evidence="1 2">MHpl1</strain>
    </source>
</reference>
<dbReference type="InterPro" id="IPR027124">
    <property type="entry name" value="Swc5/CFDP1/2"/>
</dbReference>
<organism evidence="3">
    <name type="scientific">Haemonchus placei</name>
    <name type="common">Barber's pole worm</name>
    <dbReference type="NCBI Taxonomy" id="6290"/>
    <lineage>
        <taxon>Eukaryota</taxon>
        <taxon>Metazoa</taxon>
        <taxon>Ecdysozoa</taxon>
        <taxon>Nematoda</taxon>
        <taxon>Chromadorea</taxon>
        <taxon>Rhabditida</taxon>
        <taxon>Rhabditina</taxon>
        <taxon>Rhabditomorpha</taxon>
        <taxon>Strongyloidea</taxon>
        <taxon>Trichostrongylidae</taxon>
        <taxon>Haemonchus</taxon>
    </lineage>
</organism>
<protein>
    <submittedName>
        <fullName evidence="3">Endo/exonuclease/phosphatase domain-containing protein</fullName>
    </submittedName>
</protein>
<dbReference type="EMBL" id="UZAF01017239">
    <property type="protein sequence ID" value="VDO39517.1"/>
    <property type="molecule type" value="Genomic_DNA"/>
</dbReference>
<dbReference type="PANTHER" id="PTHR23227">
    <property type="entry name" value="BUCENTAUR RELATED"/>
    <property type="match status" value="1"/>
</dbReference>
<gene>
    <name evidence="1" type="ORF">HPLM_LOCUS10214</name>
</gene>
<dbReference type="Proteomes" id="UP000268014">
    <property type="component" value="Unassembled WGS sequence"/>
</dbReference>
<sequence length="72" mass="7935">MRRANQRQVWNLLDEKTAEAPLQEAIVVAGDLNGHVDSTKDGYSCHGGFAYGSRNADGERILEYADSHNLAM</sequence>
<dbReference type="PANTHER" id="PTHR23227:SF67">
    <property type="entry name" value="CRANIOFACIAL DEVELOPMENT PROTEIN 2-LIKE"/>
    <property type="match status" value="1"/>
</dbReference>
<evidence type="ECO:0000313" key="2">
    <source>
        <dbReference type="Proteomes" id="UP000268014"/>
    </source>
</evidence>
<reference evidence="3" key="1">
    <citation type="submission" date="2017-02" db="UniProtKB">
        <authorList>
            <consortium name="WormBaseParasite"/>
        </authorList>
    </citation>
    <scope>IDENTIFICATION</scope>
</reference>
<accession>A0A0N4WH76</accession>
<dbReference type="OrthoDB" id="418748at2759"/>
<dbReference type="WBParaSite" id="HPLM_0001022201-mRNA-1">
    <property type="protein sequence ID" value="HPLM_0001022201-mRNA-1"/>
    <property type="gene ID" value="HPLM_0001022201"/>
</dbReference>
<dbReference type="OMA" id="DSHNLAM"/>
<dbReference type="AlphaFoldDB" id="A0A0N4WH76"/>
<proteinExistence type="predicted"/>